<dbReference type="Proteomes" id="UP000008237">
    <property type="component" value="Unassembled WGS sequence"/>
</dbReference>
<evidence type="ECO:0000256" key="17">
    <source>
        <dbReference type="ARBA" id="ARBA00031041"/>
    </source>
</evidence>
<dbReference type="InterPro" id="IPR036249">
    <property type="entry name" value="Thioredoxin-like_sf"/>
</dbReference>
<dbReference type="Gene3D" id="1.20.1050.10">
    <property type="match status" value="1"/>
</dbReference>
<dbReference type="GO" id="GO:0012505">
    <property type="term" value="C:endomembrane system"/>
    <property type="evidence" value="ECO:0007669"/>
    <property type="project" value="UniProtKB-SubCell"/>
</dbReference>
<reference evidence="21 22" key="1">
    <citation type="journal article" date="2010" name="Science">
        <title>Genomic comparison of the ants Camponotus floridanus and Harpegnathos saltator.</title>
        <authorList>
            <person name="Bonasio R."/>
            <person name="Zhang G."/>
            <person name="Ye C."/>
            <person name="Mutti N.S."/>
            <person name="Fang X."/>
            <person name="Qin N."/>
            <person name="Donahue G."/>
            <person name="Yang P."/>
            <person name="Li Q."/>
            <person name="Li C."/>
            <person name="Zhang P."/>
            <person name="Huang Z."/>
            <person name="Berger S.L."/>
            <person name="Reinberg D."/>
            <person name="Wang J."/>
            <person name="Liebig J."/>
        </authorList>
    </citation>
    <scope>NUCLEOTIDE SEQUENCE [LARGE SCALE GENOMIC DNA]</scope>
    <source>
        <strain evidence="21 22">R22 G/1</strain>
    </source>
</reference>
<dbReference type="GO" id="GO:0001516">
    <property type="term" value="P:prostaglandin biosynthetic process"/>
    <property type="evidence" value="ECO:0007669"/>
    <property type="project" value="UniProtKB-UniPathway"/>
</dbReference>
<dbReference type="InterPro" id="IPR034334">
    <property type="entry name" value="PGES2"/>
</dbReference>
<comment type="catalytic activity">
    <reaction evidence="16">
        <text>prostaglandin H2 = prostaglandin E2</text>
        <dbReference type="Rhea" id="RHEA:12893"/>
        <dbReference type="ChEBI" id="CHEBI:57405"/>
        <dbReference type="ChEBI" id="CHEBI:606564"/>
        <dbReference type="EC" id="5.3.99.3"/>
    </reaction>
    <physiologicalReaction direction="left-to-right" evidence="16">
        <dbReference type="Rhea" id="RHEA:12894"/>
    </physiologicalReaction>
</comment>
<keyword evidence="5" id="KW-0644">Prostaglandin metabolism</keyword>
<dbReference type="InterPro" id="IPR004045">
    <property type="entry name" value="Glutathione_S-Trfase_N"/>
</dbReference>
<dbReference type="EMBL" id="GL451586">
    <property type="protein sequence ID" value="EFN78959.1"/>
    <property type="molecule type" value="Genomic_DNA"/>
</dbReference>
<dbReference type="SFLD" id="SFLDG01203">
    <property type="entry name" value="Prostaglandin_E_synthase_like1"/>
    <property type="match status" value="1"/>
</dbReference>
<dbReference type="SUPFAM" id="SSF52833">
    <property type="entry name" value="Thioredoxin-like"/>
    <property type="match status" value="1"/>
</dbReference>
<dbReference type="PROSITE" id="PS51354">
    <property type="entry name" value="GLUTAREDOXIN_2"/>
    <property type="match status" value="1"/>
</dbReference>
<evidence type="ECO:0000259" key="20">
    <source>
        <dbReference type="Pfam" id="PF13417"/>
    </source>
</evidence>
<evidence type="ECO:0000313" key="22">
    <source>
        <dbReference type="Proteomes" id="UP000008237"/>
    </source>
</evidence>
<evidence type="ECO:0000256" key="16">
    <source>
        <dbReference type="ARBA" id="ARBA00023931"/>
    </source>
</evidence>
<keyword evidence="10 19" id="KW-1133">Transmembrane helix</keyword>
<comment type="similarity">
    <text evidence="2">Belongs to the GST superfamily.</text>
</comment>
<dbReference type="InterPro" id="IPR034335">
    <property type="entry name" value="PGES2_C"/>
</dbReference>
<keyword evidence="9" id="KW-0276">Fatty acid metabolism</keyword>
<evidence type="ECO:0000256" key="15">
    <source>
        <dbReference type="ARBA" id="ARBA00023930"/>
    </source>
</evidence>
<accession>E2BZC2</accession>
<protein>
    <recommendedName>
        <fullName evidence="4">Prostaglandin E synthase 2</fullName>
        <ecNumber evidence="3">5.3.99.3</ecNumber>
    </recommendedName>
    <alternativeName>
        <fullName evidence="17">Microsomal prostaglandin E synthase 2</fullName>
    </alternativeName>
</protein>
<dbReference type="UniPathway" id="UPA00662"/>
<keyword evidence="8 19" id="KW-0812">Transmembrane</keyword>
<name>E2BZC2_HARSA</name>
<comment type="pathway">
    <text evidence="1">Lipid metabolism; prostaglandin biosynthesis.</text>
</comment>
<evidence type="ECO:0000256" key="19">
    <source>
        <dbReference type="SAM" id="Phobius"/>
    </source>
</evidence>
<dbReference type="GO" id="GO:0050220">
    <property type="term" value="F:prostaglandin-E synthase activity"/>
    <property type="evidence" value="ECO:0007669"/>
    <property type="project" value="UniProtKB-EC"/>
</dbReference>
<dbReference type="AlphaFoldDB" id="E2BZC2"/>
<dbReference type="InterPro" id="IPR040079">
    <property type="entry name" value="Glutathione_S-Trfase"/>
</dbReference>
<dbReference type="PANTHER" id="PTHR12782">
    <property type="entry name" value="MICROSOMAL PROSTAGLANDIN E SYNTHASE-2"/>
    <property type="match status" value="1"/>
</dbReference>
<dbReference type="GO" id="GO:0005739">
    <property type="term" value="C:mitochondrion"/>
    <property type="evidence" value="ECO:0007669"/>
    <property type="project" value="TreeGrafter"/>
</dbReference>
<dbReference type="InterPro" id="IPR011767">
    <property type="entry name" value="GLR_AS"/>
</dbReference>
<evidence type="ECO:0000256" key="13">
    <source>
        <dbReference type="ARBA" id="ARBA00023160"/>
    </source>
</evidence>
<evidence type="ECO:0000256" key="1">
    <source>
        <dbReference type="ARBA" id="ARBA00004702"/>
    </source>
</evidence>
<evidence type="ECO:0000256" key="4">
    <source>
        <dbReference type="ARBA" id="ARBA00019474"/>
    </source>
</evidence>
<evidence type="ECO:0000256" key="6">
    <source>
        <dbReference type="ARBA" id="ARBA00022516"/>
    </source>
</evidence>
<keyword evidence="14" id="KW-0413">Isomerase</keyword>
<keyword evidence="13" id="KW-0275">Fatty acid biosynthesis</keyword>
<keyword evidence="12 19" id="KW-0472">Membrane</keyword>
<keyword evidence="7" id="KW-0643">Prostaglandin biosynthesis</keyword>
<keyword evidence="11" id="KW-0443">Lipid metabolism</keyword>
<evidence type="ECO:0000256" key="12">
    <source>
        <dbReference type="ARBA" id="ARBA00023136"/>
    </source>
</evidence>
<dbReference type="SFLD" id="SFLDS00019">
    <property type="entry name" value="Glutathione_Transferase_(cytos"/>
    <property type="match status" value="1"/>
</dbReference>
<dbReference type="EC" id="5.3.99.3" evidence="3"/>
<evidence type="ECO:0000256" key="5">
    <source>
        <dbReference type="ARBA" id="ARBA00022501"/>
    </source>
</evidence>
<dbReference type="InterPro" id="IPR036282">
    <property type="entry name" value="Glutathione-S-Trfase_C_sf"/>
</dbReference>
<feature type="transmembrane region" description="Helical" evidence="19">
    <location>
        <begin position="12"/>
        <end position="31"/>
    </location>
</feature>
<dbReference type="OrthoDB" id="423541at2759"/>
<feature type="domain" description="GST N-terminal" evidence="20">
    <location>
        <begin position="77"/>
        <end position="145"/>
    </location>
</feature>
<dbReference type="CDD" id="cd03197">
    <property type="entry name" value="GST_C_mPGES2"/>
    <property type="match status" value="1"/>
</dbReference>
<dbReference type="Pfam" id="PF13417">
    <property type="entry name" value="GST_N_3"/>
    <property type="match status" value="1"/>
</dbReference>
<organism evidence="22">
    <name type="scientific">Harpegnathos saltator</name>
    <name type="common">Jerdon's jumping ant</name>
    <dbReference type="NCBI Taxonomy" id="610380"/>
    <lineage>
        <taxon>Eukaryota</taxon>
        <taxon>Metazoa</taxon>
        <taxon>Ecdysozoa</taxon>
        <taxon>Arthropoda</taxon>
        <taxon>Hexapoda</taxon>
        <taxon>Insecta</taxon>
        <taxon>Pterygota</taxon>
        <taxon>Neoptera</taxon>
        <taxon>Endopterygota</taxon>
        <taxon>Hymenoptera</taxon>
        <taxon>Apocrita</taxon>
        <taxon>Aculeata</taxon>
        <taxon>Formicoidea</taxon>
        <taxon>Formicidae</taxon>
        <taxon>Ponerinae</taxon>
        <taxon>Ponerini</taxon>
        <taxon>Harpegnathos</taxon>
    </lineage>
</organism>
<evidence type="ECO:0000256" key="7">
    <source>
        <dbReference type="ARBA" id="ARBA00022585"/>
    </source>
</evidence>
<dbReference type="PROSITE" id="PS00195">
    <property type="entry name" value="GLUTAREDOXIN_1"/>
    <property type="match status" value="1"/>
</dbReference>
<dbReference type="OMA" id="MSCFRLA"/>
<dbReference type="SUPFAM" id="SSF47616">
    <property type="entry name" value="GST C-terminal domain-like"/>
    <property type="match status" value="1"/>
</dbReference>
<comment type="subcellular location">
    <subcellularLocation>
        <location evidence="18">Endomembrane system</location>
        <topology evidence="18">Single-pass membrane protein</topology>
    </subcellularLocation>
</comment>
<sequence>MVQQPKLMNLTKAVIVGTSIGTVIGGIYAYYNIQKNKKNINLEGTEREMMLLKYMPPIKTSREIVSATHIPGLKFTLFQYQTCPFCSKVRTFLDYYGLSYDIVEVNPVFRKEIRWSSYKKVPILLTKEKDDYRALNDSSMIISLVASHLQDRSHTIEDLTKFYPSIGMYDEEGNFKFEIINKYFLMFNDQTPNKIVIKKTTEERRWRKWADDVFVHVLSPNVYRTLNESYKTFRWFSVFGNWEEYFPTWERILVVNVGAIAMWIIGKRLKKRHRLKDDVRQSLYDEANYWLQNINKKGTTFMGGHKPDLSDLAVYGILKSIEGCDAFEDLLANTKIGNWYYAVKEQVDTHAGSAELRR</sequence>
<dbReference type="STRING" id="610380.E2BZC2"/>
<dbReference type="InParanoid" id="E2BZC2"/>
<dbReference type="FunCoup" id="E2BZC2">
    <property type="interactions" value="1323"/>
</dbReference>
<evidence type="ECO:0000256" key="14">
    <source>
        <dbReference type="ARBA" id="ARBA00023235"/>
    </source>
</evidence>
<keyword evidence="22" id="KW-1185">Reference proteome</keyword>
<evidence type="ECO:0000256" key="3">
    <source>
        <dbReference type="ARBA" id="ARBA00012203"/>
    </source>
</evidence>
<evidence type="ECO:0000313" key="21">
    <source>
        <dbReference type="EMBL" id="EFN78959.1"/>
    </source>
</evidence>
<comment type="catalytic activity">
    <reaction evidence="15">
        <text>prostaglandin H2 = (12S)-hydroxy-(5Z,8E,10E)-heptadecatrienoate + malonaldehyde</text>
        <dbReference type="Rhea" id="RHEA:48644"/>
        <dbReference type="ChEBI" id="CHEBI:57405"/>
        <dbReference type="ChEBI" id="CHEBI:90694"/>
        <dbReference type="ChEBI" id="CHEBI:566274"/>
    </reaction>
    <physiologicalReaction direction="left-to-right" evidence="15">
        <dbReference type="Rhea" id="RHEA:48645"/>
    </physiologicalReaction>
</comment>
<evidence type="ECO:0000256" key="18">
    <source>
        <dbReference type="ARBA" id="ARBA00037847"/>
    </source>
</evidence>
<evidence type="ECO:0000256" key="9">
    <source>
        <dbReference type="ARBA" id="ARBA00022832"/>
    </source>
</evidence>
<evidence type="ECO:0000256" key="11">
    <source>
        <dbReference type="ARBA" id="ARBA00023098"/>
    </source>
</evidence>
<dbReference type="Gene3D" id="6.20.200.30">
    <property type="match status" value="1"/>
</dbReference>
<dbReference type="SFLD" id="SFLDG01182">
    <property type="entry name" value="Prostaglandin_E_synthase_like"/>
    <property type="match status" value="1"/>
</dbReference>
<proteinExistence type="inferred from homology"/>
<evidence type="ECO:0000256" key="8">
    <source>
        <dbReference type="ARBA" id="ARBA00022692"/>
    </source>
</evidence>
<evidence type="ECO:0000256" key="2">
    <source>
        <dbReference type="ARBA" id="ARBA00007409"/>
    </source>
</evidence>
<keyword evidence="6" id="KW-0444">Lipid biosynthesis</keyword>
<dbReference type="PANTHER" id="PTHR12782:SF5">
    <property type="entry name" value="PROSTAGLANDIN E SYNTHASE 2"/>
    <property type="match status" value="1"/>
</dbReference>
<dbReference type="Gene3D" id="3.40.30.10">
    <property type="entry name" value="Glutaredoxin"/>
    <property type="match status" value="1"/>
</dbReference>
<evidence type="ECO:0000256" key="10">
    <source>
        <dbReference type="ARBA" id="ARBA00022989"/>
    </source>
</evidence>
<gene>
    <name evidence="21" type="ORF">EAI_09956</name>
</gene>